<reference evidence="2" key="1">
    <citation type="journal article" date="2014" name="Int. J. Syst. Evol. Microbiol.">
        <title>Complete genome sequence of Corynebacterium casei LMG S-19264T (=DSM 44701T), isolated from a smear-ripened cheese.</title>
        <authorList>
            <consortium name="US DOE Joint Genome Institute (JGI-PGF)"/>
            <person name="Walter F."/>
            <person name="Albersmeier A."/>
            <person name="Kalinowski J."/>
            <person name="Ruckert C."/>
        </authorList>
    </citation>
    <scope>NUCLEOTIDE SEQUENCE</scope>
    <source>
        <strain evidence="2">CGMCC 1.12214</strain>
    </source>
</reference>
<feature type="chain" id="PRO_5036835766" evidence="1">
    <location>
        <begin position="20"/>
        <end position="96"/>
    </location>
</feature>
<keyword evidence="1" id="KW-0732">Signal</keyword>
<dbReference type="RefSeq" id="WP_188518700.1">
    <property type="nucleotide sequence ID" value="NZ_BMES01000002.1"/>
</dbReference>
<evidence type="ECO:0000313" key="2">
    <source>
        <dbReference type="EMBL" id="GGH25010.1"/>
    </source>
</evidence>
<dbReference type="AlphaFoldDB" id="A0A917IA81"/>
<name>A0A917IA81_9HYPH</name>
<gene>
    <name evidence="2" type="ORF">GCM10007036_31820</name>
</gene>
<proteinExistence type="predicted"/>
<evidence type="ECO:0000313" key="3">
    <source>
        <dbReference type="Proteomes" id="UP000603912"/>
    </source>
</evidence>
<keyword evidence="3" id="KW-1185">Reference proteome</keyword>
<reference evidence="2" key="2">
    <citation type="submission" date="2020-09" db="EMBL/GenBank/DDBJ databases">
        <authorList>
            <person name="Sun Q."/>
            <person name="Zhou Y."/>
        </authorList>
    </citation>
    <scope>NUCLEOTIDE SEQUENCE</scope>
    <source>
        <strain evidence="2">CGMCC 1.12214</strain>
    </source>
</reference>
<comment type="caution">
    <text evidence="2">The sequence shown here is derived from an EMBL/GenBank/DDBJ whole genome shotgun (WGS) entry which is preliminary data.</text>
</comment>
<organism evidence="2 3">
    <name type="scientific">Alsobacter metallidurans</name>
    <dbReference type="NCBI Taxonomy" id="340221"/>
    <lineage>
        <taxon>Bacteria</taxon>
        <taxon>Pseudomonadati</taxon>
        <taxon>Pseudomonadota</taxon>
        <taxon>Alphaproteobacteria</taxon>
        <taxon>Hyphomicrobiales</taxon>
        <taxon>Alsobacteraceae</taxon>
        <taxon>Alsobacter</taxon>
    </lineage>
</organism>
<dbReference type="EMBL" id="BMES01000002">
    <property type="protein sequence ID" value="GGH25010.1"/>
    <property type="molecule type" value="Genomic_DNA"/>
</dbReference>
<dbReference type="Proteomes" id="UP000603912">
    <property type="component" value="Unassembled WGS sequence"/>
</dbReference>
<evidence type="ECO:0000256" key="1">
    <source>
        <dbReference type="SAM" id="SignalP"/>
    </source>
</evidence>
<feature type="signal peptide" evidence="1">
    <location>
        <begin position="1"/>
        <end position="19"/>
    </location>
</feature>
<sequence length="96" mass="10316">MKRLGLILVLISSGSPAMAQMRPQTPGMSCGQVQNLLAQYGGVVLGTGGYTYDRYVSSAAACLPGQSVKREFVPTRNGACPVYTCYDPSNRNFFDD</sequence>
<protein>
    <submittedName>
        <fullName evidence="2">Uncharacterized protein</fullName>
    </submittedName>
</protein>
<accession>A0A917IA81</accession>